<dbReference type="PROSITE" id="PS50115">
    <property type="entry name" value="ARFGAP"/>
    <property type="match status" value="1"/>
</dbReference>
<dbReference type="GO" id="GO:0032012">
    <property type="term" value="P:regulation of ARF protein signal transduction"/>
    <property type="evidence" value="ECO:0007669"/>
    <property type="project" value="TreeGrafter"/>
</dbReference>
<sequence>MSNTNADCLKEIRLIEDNNTCFECGARNPQWASVTYGIWICLDCSGKHRSLGVHLSFVRSITMDIWKELELEKMKVGGNRRAKEFLKNQPDWSDKLPFSEKYHTKAAALYKDKILKEAQGGITR</sequence>
<reference evidence="7" key="1">
    <citation type="submission" date="2018-10" db="EMBL/GenBank/DDBJ databases">
        <title>Transcriptome assembly of Aceria tosichella (Wheat curl mite) Type 2.</title>
        <authorList>
            <person name="Scully E.D."/>
            <person name="Geib S.M."/>
            <person name="Palmer N.A."/>
            <person name="Gupta A.K."/>
            <person name="Sarath G."/>
            <person name="Tatineni S."/>
        </authorList>
    </citation>
    <scope>NUCLEOTIDE SEQUENCE</scope>
    <source>
        <strain evidence="7">LincolnNE</strain>
    </source>
</reference>
<keyword evidence="4" id="KW-0862">Zinc</keyword>
<dbReference type="SUPFAM" id="SSF57863">
    <property type="entry name" value="ArfGap/RecO-like zinc finger"/>
    <property type="match status" value="1"/>
</dbReference>
<dbReference type="EMBL" id="GGYP01000423">
    <property type="protein sequence ID" value="MDE45194.1"/>
    <property type="molecule type" value="Transcribed_RNA"/>
</dbReference>
<dbReference type="AlphaFoldDB" id="A0A6G1S3X2"/>
<evidence type="ECO:0000256" key="5">
    <source>
        <dbReference type="PROSITE-ProRule" id="PRU00288"/>
    </source>
</evidence>
<accession>A0A6G1S3X2</accession>
<feature type="domain" description="Arf-GAP" evidence="6">
    <location>
        <begin position="6"/>
        <end position="124"/>
    </location>
</feature>
<organism evidence="7">
    <name type="scientific">Aceria tosichella</name>
    <name type="common">wheat curl mite</name>
    <dbReference type="NCBI Taxonomy" id="561515"/>
    <lineage>
        <taxon>Eukaryota</taxon>
        <taxon>Metazoa</taxon>
        <taxon>Ecdysozoa</taxon>
        <taxon>Arthropoda</taxon>
        <taxon>Chelicerata</taxon>
        <taxon>Arachnida</taxon>
        <taxon>Acari</taxon>
        <taxon>Acariformes</taxon>
        <taxon>Trombidiformes</taxon>
        <taxon>Prostigmata</taxon>
        <taxon>Eupodina</taxon>
        <taxon>Eriophyoidea</taxon>
        <taxon>Eriophyidae</taxon>
        <taxon>Eriophyinae</taxon>
        <taxon>Aceriini</taxon>
        <taxon>Aceria</taxon>
    </lineage>
</organism>
<dbReference type="InterPro" id="IPR037278">
    <property type="entry name" value="ARFGAP/RecO"/>
</dbReference>
<dbReference type="InterPro" id="IPR038508">
    <property type="entry name" value="ArfGAP_dom_sf"/>
</dbReference>
<keyword evidence="1" id="KW-0343">GTPase activation</keyword>
<keyword evidence="2" id="KW-0479">Metal-binding</keyword>
<dbReference type="PRINTS" id="PR00405">
    <property type="entry name" value="REVINTRACTNG"/>
</dbReference>
<evidence type="ECO:0000256" key="4">
    <source>
        <dbReference type="ARBA" id="ARBA00022833"/>
    </source>
</evidence>
<evidence type="ECO:0000256" key="2">
    <source>
        <dbReference type="ARBA" id="ARBA00022723"/>
    </source>
</evidence>
<dbReference type="GO" id="GO:0008270">
    <property type="term" value="F:zinc ion binding"/>
    <property type="evidence" value="ECO:0007669"/>
    <property type="project" value="UniProtKB-KW"/>
</dbReference>
<proteinExistence type="predicted"/>
<protein>
    <submittedName>
        <fullName evidence="7">ADP-ribosylation factor GTPase-activating protein 1</fullName>
    </submittedName>
</protein>
<dbReference type="SMART" id="SM00105">
    <property type="entry name" value="ArfGap"/>
    <property type="match status" value="1"/>
</dbReference>
<keyword evidence="3 5" id="KW-0863">Zinc-finger</keyword>
<evidence type="ECO:0000313" key="7">
    <source>
        <dbReference type="EMBL" id="MDE45194.1"/>
    </source>
</evidence>
<dbReference type="GO" id="GO:0030100">
    <property type="term" value="P:regulation of endocytosis"/>
    <property type="evidence" value="ECO:0007669"/>
    <property type="project" value="TreeGrafter"/>
</dbReference>
<gene>
    <name evidence="7" type="primary">ARFGAP1</name>
    <name evidence="7" type="ORF">g.19942</name>
</gene>
<dbReference type="GO" id="GO:0000139">
    <property type="term" value="C:Golgi membrane"/>
    <property type="evidence" value="ECO:0007669"/>
    <property type="project" value="TreeGrafter"/>
</dbReference>
<dbReference type="GO" id="GO:0005096">
    <property type="term" value="F:GTPase activator activity"/>
    <property type="evidence" value="ECO:0007669"/>
    <property type="project" value="UniProtKB-KW"/>
</dbReference>
<dbReference type="CDD" id="cd08830">
    <property type="entry name" value="ArfGap_ArfGap1"/>
    <property type="match status" value="1"/>
</dbReference>
<dbReference type="FunFam" id="1.10.220.150:FF:000014">
    <property type="entry name" value="ADP-ribosylation factor GTPase-activating protein"/>
    <property type="match status" value="1"/>
</dbReference>
<evidence type="ECO:0000259" key="6">
    <source>
        <dbReference type="PROSITE" id="PS50115"/>
    </source>
</evidence>
<dbReference type="PANTHER" id="PTHR46395">
    <property type="entry name" value="ADP-RIBOSYLATION FACTOR GTPASE-ACTIVATING PROTEIN 1"/>
    <property type="match status" value="1"/>
</dbReference>
<dbReference type="Pfam" id="PF01412">
    <property type="entry name" value="ArfGap"/>
    <property type="match status" value="1"/>
</dbReference>
<evidence type="ECO:0000256" key="1">
    <source>
        <dbReference type="ARBA" id="ARBA00022468"/>
    </source>
</evidence>
<dbReference type="Gene3D" id="1.10.220.150">
    <property type="entry name" value="Arf GTPase activating protein"/>
    <property type="match status" value="1"/>
</dbReference>
<name>A0A6G1S3X2_9ACAR</name>
<dbReference type="PANTHER" id="PTHR46395:SF1">
    <property type="entry name" value="ADP-RIBOSYLATION FACTOR GTPASE-ACTIVATING PROTEIN 1"/>
    <property type="match status" value="1"/>
</dbReference>
<evidence type="ECO:0000256" key="3">
    <source>
        <dbReference type="ARBA" id="ARBA00022771"/>
    </source>
</evidence>
<dbReference type="InterPro" id="IPR001164">
    <property type="entry name" value="ArfGAP_dom"/>
</dbReference>